<protein>
    <submittedName>
        <fullName evidence="2">Prepilin-type N-terminal cleavage/methylation domain-containing protein</fullName>
    </submittedName>
</protein>
<dbReference type="InterPro" id="IPR012902">
    <property type="entry name" value="N_methyl_site"/>
</dbReference>
<keyword evidence="3" id="KW-1185">Reference proteome</keyword>
<accession>A0ABT0PHW9</accession>
<keyword evidence="1" id="KW-0472">Membrane</keyword>
<organism evidence="2 3">
    <name type="scientific">Parendozoicomonas callyspongiae</name>
    <dbReference type="NCBI Taxonomy" id="2942213"/>
    <lineage>
        <taxon>Bacteria</taxon>
        <taxon>Pseudomonadati</taxon>
        <taxon>Pseudomonadota</taxon>
        <taxon>Gammaproteobacteria</taxon>
        <taxon>Oceanospirillales</taxon>
        <taxon>Endozoicomonadaceae</taxon>
        <taxon>Parendozoicomonas</taxon>
    </lineage>
</organism>
<dbReference type="Gene3D" id="3.30.700.10">
    <property type="entry name" value="Glycoprotein, Type 4 Pilin"/>
    <property type="match status" value="1"/>
</dbReference>
<evidence type="ECO:0000313" key="3">
    <source>
        <dbReference type="Proteomes" id="UP001203338"/>
    </source>
</evidence>
<name>A0ABT0PHW9_9GAMM</name>
<dbReference type="PROSITE" id="PS00409">
    <property type="entry name" value="PROKAR_NTER_METHYL"/>
    <property type="match status" value="1"/>
</dbReference>
<dbReference type="Proteomes" id="UP001203338">
    <property type="component" value="Unassembled WGS sequence"/>
</dbReference>
<gene>
    <name evidence="2" type="ORF">M3P05_13645</name>
</gene>
<proteinExistence type="predicted"/>
<sequence>MNKCTNNKKGFSTIELLIGVAIVGVLSFFAVKLIILQTSRTIVADEIIPLFKEHSINLFEFYATDGKINRYCSTIPGGSESGSLSVETKYLTSLHCSPKTSTSVPFRFTAIFDLDVMPDDFPANARLVYFPILNGVSLTWYCATHFSGEIPQDFLPKECRQAEMRAGDQLFVDGVNVTAQGLFVE</sequence>
<keyword evidence="1" id="KW-1133">Transmembrane helix</keyword>
<dbReference type="EMBL" id="JAMFLX010000018">
    <property type="protein sequence ID" value="MCL6270969.1"/>
    <property type="molecule type" value="Genomic_DNA"/>
</dbReference>
<dbReference type="NCBIfam" id="TIGR02532">
    <property type="entry name" value="IV_pilin_GFxxxE"/>
    <property type="match status" value="1"/>
</dbReference>
<dbReference type="RefSeq" id="WP_249700279.1">
    <property type="nucleotide sequence ID" value="NZ_JAMFLX010000018.1"/>
</dbReference>
<evidence type="ECO:0000256" key="1">
    <source>
        <dbReference type="SAM" id="Phobius"/>
    </source>
</evidence>
<reference evidence="2 3" key="1">
    <citation type="submission" date="2022-05" db="EMBL/GenBank/DDBJ databases">
        <authorList>
            <person name="Park J.-S."/>
        </authorList>
    </citation>
    <scope>NUCLEOTIDE SEQUENCE [LARGE SCALE GENOMIC DNA]</scope>
    <source>
        <strain evidence="2 3">2012CJ34-2</strain>
    </source>
</reference>
<evidence type="ECO:0000313" key="2">
    <source>
        <dbReference type="EMBL" id="MCL6270969.1"/>
    </source>
</evidence>
<comment type="caution">
    <text evidence="2">The sequence shown here is derived from an EMBL/GenBank/DDBJ whole genome shotgun (WGS) entry which is preliminary data.</text>
</comment>
<feature type="transmembrane region" description="Helical" evidence="1">
    <location>
        <begin position="16"/>
        <end position="35"/>
    </location>
</feature>
<keyword evidence="1" id="KW-0812">Transmembrane</keyword>